<dbReference type="Pfam" id="PF00106">
    <property type="entry name" value="adh_short"/>
    <property type="match status" value="1"/>
</dbReference>
<dbReference type="PRINTS" id="PR00081">
    <property type="entry name" value="GDHRDH"/>
</dbReference>
<sequence>MKNYKGKNVLITGASSGIGAAFAHEFAQRGSNLILTARSTDKLEALAVKLRNQYGVTVTVFTGDLAQKETPEQLYGQIKKAGLSVAVLVNNAGIGMWTHFLEETAADYEAMLELNINALVRLTQLFIPEMLENKSGGIINIASTGALQPCPYVAVYCASKAFVLSFSEALYGEYSHRGVTVTAVCPGNTTTGFQAVAKADTAGMPSDTPEKVAKAGVKAFLEGQNNKIIGRGNYLQSLLPRALPRKTMIKIVATMMGKKVKPKLIS</sequence>
<dbReference type="GO" id="GO:0016020">
    <property type="term" value="C:membrane"/>
    <property type="evidence" value="ECO:0007669"/>
    <property type="project" value="TreeGrafter"/>
</dbReference>
<proteinExistence type="inferred from homology"/>
<dbReference type="SUPFAM" id="SSF51735">
    <property type="entry name" value="NAD(P)-binding Rossmann-fold domains"/>
    <property type="match status" value="1"/>
</dbReference>
<dbReference type="AlphaFoldDB" id="A0A2S1LKG7"/>
<dbReference type="KEGG" id="fki:FK004_02550"/>
<dbReference type="InterPro" id="IPR036291">
    <property type="entry name" value="NAD(P)-bd_dom_sf"/>
</dbReference>
<dbReference type="PRINTS" id="PR00080">
    <property type="entry name" value="SDRFAMILY"/>
</dbReference>
<dbReference type="InterPro" id="IPR002347">
    <property type="entry name" value="SDR_fam"/>
</dbReference>
<comment type="similarity">
    <text evidence="1 3">Belongs to the short-chain dehydrogenases/reductases (SDR) family.</text>
</comment>
<gene>
    <name evidence="4" type="ORF">FK004_02550</name>
</gene>
<evidence type="ECO:0000256" key="1">
    <source>
        <dbReference type="ARBA" id="ARBA00006484"/>
    </source>
</evidence>
<keyword evidence="2" id="KW-0560">Oxidoreductase</keyword>
<accession>A0A2S1LKG7</accession>
<dbReference type="PANTHER" id="PTHR44196">
    <property type="entry name" value="DEHYDROGENASE/REDUCTASE SDR FAMILY MEMBER 7B"/>
    <property type="match status" value="1"/>
</dbReference>
<evidence type="ECO:0000256" key="3">
    <source>
        <dbReference type="RuleBase" id="RU000363"/>
    </source>
</evidence>
<evidence type="ECO:0000313" key="5">
    <source>
        <dbReference type="Proteomes" id="UP000244677"/>
    </source>
</evidence>
<keyword evidence="5" id="KW-1185">Reference proteome</keyword>
<protein>
    <submittedName>
        <fullName evidence="4">Short-chain dehydrogenase</fullName>
    </submittedName>
</protein>
<dbReference type="PIRSF" id="PIRSF000126">
    <property type="entry name" value="11-beta-HSD1"/>
    <property type="match status" value="1"/>
</dbReference>
<dbReference type="EMBL" id="CP020919">
    <property type="protein sequence ID" value="AWG24179.1"/>
    <property type="molecule type" value="Genomic_DNA"/>
</dbReference>
<organism evidence="4 5">
    <name type="scientific">Flavobacterium kingsejongi</name>
    <dbReference type="NCBI Taxonomy" id="1678728"/>
    <lineage>
        <taxon>Bacteria</taxon>
        <taxon>Pseudomonadati</taxon>
        <taxon>Bacteroidota</taxon>
        <taxon>Flavobacteriia</taxon>
        <taxon>Flavobacteriales</taxon>
        <taxon>Flavobacteriaceae</taxon>
        <taxon>Flavobacterium</taxon>
    </lineage>
</organism>
<dbReference type="PANTHER" id="PTHR44196:SF2">
    <property type="entry name" value="SHORT-CHAIN DEHYDROGENASE-RELATED"/>
    <property type="match status" value="1"/>
</dbReference>
<dbReference type="RefSeq" id="WP_108735833.1">
    <property type="nucleotide sequence ID" value="NZ_CP020919.1"/>
</dbReference>
<dbReference type="Proteomes" id="UP000244677">
    <property type="component" value="Chromosome"/>
</dbReference>
<evidence type="ECO:0000256" key="2">
    <source>
        <dbReference type="ARBA" id="ARBA00023002"/>
    </source>
</evidence>
<dbReference type="OrthoDB" id="9808814at2"/>
<evidence type="ECO:0000313" key="4">
    <source>
        <dbReference type="EMBL" id="AWG24179.1"/>
    </source>
</evidence>
<dbReference type="Gene3D" id="3.40.50.720">
    <property type="entry name" value="NAD(P)-binding Rossmann-like Domain"/>
    <property type="match status" value="1"/>
</dbReference>
<name>A0A2S1LKG7_9FLAO</name>
<dbReference type="GO" id="GO:0016491">
    <property type="term" value="F:oxidoreductase activity"/>
    <property type="evidence" value="ECO:0007669"/>
    <property type="project" value="UniProtKB-KW"/>
</dbReference>
<reference evidence="4 5" key="1">
    <citation type="submission" date="2017-04" db="EMBL/GenBank/DDBJ databases">
        <title>Complete genome sequence of Flavobacterium kingsejong AJ004.</title>
        <authorList>
            <person name="Lee P.C."/>
        </authorList>
    </citation>
    <scope>NUCLEOTIDE SEQUENCE [LARGE SCALE GENOMIC DNA]</scope>
    <source>
        <strain evidence="4 5">AJ004</strain>
    </source>
</reference>